<dbReference type="EMBL" id="VFOZ01000002">
    <property type="protein sequence ID" value="TQL90204.1"/>
    <property type="molecule type" value="Genomic_DNA"/>
</dbReference>
<dbReference type="Gene3D" id="3.30.750.24">
    <property type="entry name" value="STAS domain"/>
    <property type="match status" value="1"/>
</dbReference>
<dbReference type="InterPro" id="IPR002645">
    <property type="entry name" value="STAS_dom"/>
</dbReference>
<comment type="caution">
    <text evidence="2">The sequence shown here is derived from an EMBL/GenBank/DDBJ whole genome shotgun (WGS) entry which is preliminary data.</text>
</comment>
<dbReference type="PANTHER" id="PTHR33495">
    <property type="entry name" value="ANTI-SIGMA FACTOR ANTAGONIST TM_1081-RELATED-RELATED"/>
    <property type="match status" value="1"/>
</dbReference>
<dbReference type="PANTHER" id="PTHR33495:SF2">
    <property type="entry name" value="ANTI-SIGMA FACTOR ANTAGONIST TM_1081-RELATED"/>
    <property type="match status" value="1"/>
</dbReference>
<evidence type="ECO:0000259" key="1">
    <source>
        <dbReference type="PROSITE" id="PS50801"/>
    </source>
</evidence>
<dbReference type="CDD" id="cd07043">
    <property type="entry name" value="STAS_anti-anti-sigma_factors"/>
    <property type="match status" value="1"/>
</dbReference>
<name>A0A543BZE9_9ACTN</name>
<protein>
    <submittedName>
        <fullName evidence="2">Anti-anti-sigma factor</fullName>
    </submittedName>
</protein>
<feature type="domain" description="STAS" evidence="1">
    <location>
        <begin position="13"/>
        <end position="94"/>
    </location>
</feature>
<evidence type="ECO:0000313" key="2">
    <source>
        <dbReference type="EMBL" id="TQL90204.1"/>
    </source>
</evidence>
<dbReference type="Proteomes" id="UP000316096">
    <property type="component" value="Unassembled WGS sequence"/>
</dbReference>
<reference evidence="2 3" key="1">
    <citation type="submission" date="2019-06" db="EMBL/GenBank/DDBJ databases">
        <title>Sequencing the genomes of 1000 actinobacteria strains.</title>
        <authorList>
            <person name="Klenk H.-P."/>
        </authorList>
    </citation>
    <scope>NUCLEOTIDE SEQUENCE [LARGE SCALE GENOMIC DNA]</scope>
    <source>
        <strain evidence="2 3">DSM 102200</strain>
    </source>
</reference>
<dbReference type="OrthoDB" id="3297400at2"/>
<dbReference type="AlphaFoldDB" id="A0A543BZE9"/>
<dbReference type="SUPFAM" id="SSF52091">
    <property type="entry name" value="SpoIIaa-like"/>
    <property type="match status" value="1"/>
</dbReference>
<organism evidence="2 3">
    <name type="scientific">Actinoallomurus bryophytorum</name>
    <dbReference type="NCBI Taxonomy" id="1490222"/>
    <lineage>
        <taxon>Bacteria</taxon>
        <taxon>Bacillati</taxon>
        <taxon>Actinomycetota</taxon>
        <taxon>Actinomycetes</taxon>
        <taxon>Streptosporangiales</taxon>
        <taxon>Thermomonosporaceae</taxon>
        <taxon>Actinoallomurus</taxon>
    </lineage>
</organism>
<dbReference type="Pfam" id="PF01740">
    <property type="entry name" value="STAS"/>
    <property type="match status" value="1"/>
</dbReference>
<dbReference type="GO" id="GO:0043856">
    <property type="term" value="F:anti-sigma factor antagonist activity"/>
    <property type="evidence" value="ECO:0007669"/>
    <property type="project" value="TreeGrafter"/>
</dbReference>
<dbReference type="PROSITE" id="PS50801">
    <property type="entry name" value="STAS"/>
    <property type="match status" value="1"/>
</dbReference>
<accession>A0A543BZE9</accession>
<dbReference type="RefSeq" id="WP_141962272.1">
    <property type="nucleotide sequence ID" value="NZ_VFOZ01000002.1"/>
</dbReference>
<gene>
    <name evidence="2" type="ORF">FB559_7497</name>
</gene>
<proteinExistence type="predicted"/>
<evidence type="ECO:0000313" key="3">
    <source>
        <dbReference type="Proteomes" id="UP000316096"/>
    </source>
</evidence>
<keyword evidence="3" id="KW-1185">Reference proteome</keyword>
<dbReference type="InterPro" id="IPR036513">
    <property type="entry name" value="STAS_dom_sf"/>
</dbReference>
<sequence>MTVEIRQAGPQDVVAVMPAEVDYTNAAEVREVLLRTLNGTPRTLTIDMSATTFCDVAGVRAIERVYQRARACGTRLCLRAPMPGVLRILKLTGIHRIIPIAPRLADDGFPLTTR</sequence>